<feature type="region of interest" description="Disordered" evidence="1">
    <location>
        <begin position="301"/>
        <end position="353"/>
    </location>
</feature>
<dbReference type="EMBL" id="JAQNDL010000004">
    <property type="protein sequence ID" value="MDC0723078.1"/>
    <property type="molecule type" value="Genomic_DNA"/>
</dbReference>
<evidence type="ECO:0000313" key="2">
    <source>
        <dbReference type="EMBL" id="MDC0723078.1"/>
    </source>
</evidence>
<evidence type="ECO:0000256" key="1">
    <source>
        <dbReference type="SAM" id="MobiDB-lite"/>
    </source>
</evidence>
<dbReference type="RefSeq" id="WP_272091615.1">
    <property type="nucleotide sequence ID" value="NZ_JAQNDL010000004.1"/>
</dbReference>
<gene>
    <name evidence="2" type="ORF">POL25_39695</name>
</gene>
<name>A0ABT5EDS4_9BACT</name>
<accession>A0ABT5EDS4</accession>
<protein>
    <submittedName>
        <fullName evidence="2">Uncharacterized protein</fullName>
    </submittedName>
</protein>
<comment type="caution">
    <text evidence="2">The sequence shown here is derived from an EMBL/GenBank/DDBJ whole genome shotgun (WGS) entry which is preliminary data.</text>
</comment>
<dbReference type="Proteomes" id="UP001221686">
    <property type="component" value="Unassembled WGS sequence"/>
</dbReference>
<evidence type="ECO:0000313" key="3">
    <source>
        <dbReference type="Proteomes" id="UP001221686"/>
    </source>
</evidence>
<reference evidence="2 3" key="1">
    <citation type="submission" date="2022-11" db="EMBL/GenBank/DDBJ databases">
        <title>Minimal conservation of predation-associated metabolite biosynthetic gene clusters underscores biosynthetic potential of Myxococcota including descriptions for ten novel species: Archangium lansinium sp. nov., Myxococcus landrumus sp. nov., Nannocystis bai.</title>
        <authorList>
            <person name="Ahearne A."/>
            <person name="Stevens C."/>
            <person name="Dowd S."/>
        </authorList>
    </citation>
    <scope>NUCLEOTIDE SEQUENCE [LARGE SCALE GENOMIC DNA]</scope>
    <source>
        <strain evidence="2 3">BB15-2</strain>
    </source>
</reference>
<sequence length="864" mass="93566">MKKPPPRSTIPNFNDLTEKKLRSLGQKLDKLVDANAFKHNSLLRKSDSDSTALLWHLARHGLVLHSVISVGMFRTLSENTRGIPADDILTVLRRVPDDMGALDKGQGRSWPSYTPGISTEVDTLITAAYVADPAAVTALRDELPENMQLAIDFVRGRAGETIPPASSVKILRHLVTTHLVRGLATGWDCPWIVEGRLVEFRLNSTAQVELLAARFGSSWAEEAHAWILPRVNEFRARAGDIGRNGVAGLRLATLADVIYLFGDGWWDPRSLLEVLDARDDAPAALFAAALKLRAEGTSAFKITVPQVRPEPPQKPSAGDEDADDGDDGDDDYAGDGDEYDEYGGGGGGGEVDADAEPEIEEASGDEERVVLLATLLTAVGIERAHASGQAIPLEVDAVIDLDKVYDSEPQLIARLRGVMAILGPARTHAILRRQLAKEFWFGKVSAFLDVHFDRALVEEAFARLAAGKYAADAGLLGFCTPALVPFVVQAQAQARTPEIKAMFGEAILYILARAAAGGETWDPALEQHLQLDQIRFDYGGPKVDPVLALLDKLPLARWVKVIEANRERCAEEPVRLLKLLRTDMPPALLAEILKDAVARQQKLGSGGLGDRLRKFGPEIVTPLLQAIGDAPATNTLMKDLDRSLDYLVFTAVKEGLGKAIETPEQELRRLAASVPGETIRIYRLRRGQGEPSADAVARIGGAPRGVVTPPVDRKEPMTHVITLDLAQLPELAARRPGARSLSLYLPDPDTGERHRHGALVWTSEAELGGAPGSTADARPLVVEAFDVPAQIFGGEELTGPAKRVRGIVYGSPGYVGGGPLWLQDGEPGVDPRFVFQFDESLCGINLGDSGVMYVFEGDIDWQCH</sequence>
<organism evidence="2 3">
    <name type="scientific">Nannocystis bainbridge</name>
    <dbReference type="NCBI Taxonomy" id="2995303"/>
    <lineage>
        <taxon>Bacteria</taxon>
        <taxon>Pseudomonadati</taxon>
        <taxon>Myxococcota</taxon>
        <taxon>Polyangia</taxon>
        <taxon>Nannocystales</taxon>
        <taxon>Nannocystaceae</taxon>
        <taxon>Nannocystis</taxon>
    </lineage>
</organism>
<feature type="compositionally biased region" description="Acidic residues" evidence="1">
    <location>
        <begin position="318"/>
        <end position="341"/>
    </location>
</feature>
<keyword evidence="3" id="KW-1185">Reference proteome</keyword>
<proteinExistence type="predicted"/>